<protein>
    <recommendedName>
        <fullName evidence="2">Transposase MuDR plant domain-containing protein</fullName>
    </recommendedName>
</protein>
<feature type="region of interest" description="Disordered" evidence="1">
    <location>
        <begin position="335"/>
        <end position="403"/>
    </location>
</feature>
<comment type="caution">
    <text evidence="3">The sequence shown here is derived from an EMBL/GenBank/DDBJ whole genome shotgun (WGS) entry which is preliminary data.</text>
</comment>
<dbReference type="Pfam" id="PF03108">
    <property type="entry name" value="DBD_Tnp_Mut"/>
    <property type="match status" value="1"/>
</dbReference>
<dbReference type="PANTHER" id="PTHR31973">
    <property type="entry name" value="POLYPROTEIN, PUTATIVE-RELATED"/>
    <property type="match status" value="1"/>
</dbReference>
<name>A0AAW2LUG6_9LAMI</name>
<feature type="domain" description="Transposase MuDR plant" evidence="2">
    <location>
        <begin position="96"/>
        <end position="162"/>
    </location>
</feature>
<sequence>MGINFDDIEFEDIVVRAEGDGDAVRGGSEGEGDVVRGRVEGEGDAIKGGVEGEGDVEEFDDSSDSDYVHPIESDDSNAPSLVFEDIEDSKNTNLKNVELVVRLTFENAQQYMEVLRDWCVWHGYDIEWLKNENHRITVKCKHDGCDWRVHASPIMGGPTFQIKIIKGQHTCARTYDNSLAKTSYLAKRMENEIRDNPNIPIQQIRKCNVEINRFKVLKAKKTPLEAIRGADSKQYEYLWNYCETVRQHNPNSKLILRKVNCWFVVGRDDNDNMVPIALVVVSVENRETWTWFVGELLEDLKVSDDVETASEWLKGFFSALGKVFFPKFTGYGNPEEVATQGSQAAPHSQHDAREEANMNQPQPSPAVQKQPSHLWLESRKRKVPVTTTLRGDKKGGGSKGSEE</sequence>
<evidence type="ECO:0000313" key="3">
    <source>
        <dbReference type="EMBL" id="KAL0322378.1"/>
    </source>
</evidence>
<reference evidence="3" key="1">
    <citation type="submission" date="2020-06" db="EMBL/GenBank/DDBJ databases">
        <authorList>
            <person name="Li T."/>
            <person name="Hu X."/>
            <person name="Zhang T."/>
            <person name="Song X."/>
            <person name="Zhang H."/>
            <person name="Dai N."/>
            <person name="Sheng W."/>
            <person name="Hou X."/>
            <person name="Wei L."/>
        </authorList>
    </citation>
    <scope>NUCLEOTIDE SEQUENCE</scope>
    <source>
        <strain evidence="3">KEN8</strain>
        <tissue evidence="3">Leaf</tissue>
    </source>
</reference>
<dbReference type="PANTHER" id="PTHR31973:SF187">
    <property type="entry name" value="MUTATOR TRANSPOSASE MUDRA PROTEIN"/>
    <property type="match status" value="1"/>
</dbReference>
<feature type="region of interest" description="Disordered" evidence="1">
    <location>
        <begin position="41"/>
        <end position="79"/>
    </location>
</feature>
<evidence type="ECO:0000259" key="2">
    <source>
        <dbReference type="Pfam" id="PF03108"/>
    </source>
</evidence>
<feature type="compositionally biased region" description="Basic and acidic residues" evidence="1">
    <location>
        <begin position="390"/>
        <end position="403"/>
    </location>
</feature>
<organism evidence="3">
    <name type="scientific">Sesamum calycinum</name>
    <dbReference type="NCBI Taxonomy" id="2727403"/>
    <lineage>
        <taxon>Eukaryota</taxon>
        <taxon>Viridiplantae</taxon>
        <taxon>Streptophyta</taxon>
        <taxon>Embryophyta</taxon>
        <taxon>Tracheophyta</taxon>
        <taxon>Spermatophyta</taxon>
        <taxon>Magnoliopsida</taxon>
        <taxon>eudicotyledons</taxon>
        <taxon>Gunneridae</taxon>
        <taxon>Pentapetalae</taxon>
        <taxon>asterids</taxon>
        <taxon>lamiids</taxon>
        <taxon>Lamiales</taxon>
        <taxon>Pedaliaceae</taxon>
        <taxon>Sesamum</taxon>
    </lineage>
</organism>
<feature type="compositionally biased region" description="Polar residues" evidence="1">
    <location>
        <begin position="357"/>
        <end position="371"/>
    </location>
</feature>
<dbReference type="InterPro" id="IPR004332">
    <property type="entry name" value="Transposase_MuDR"/>
</dbReference>
<dbReference type="AlphaFoldDB" id="A0AAW2LUG6"/>
<accession>A0AAW2LUG6</accession>
<proteinExistence type="predicted"/>
<gene>
    <name evidence="3" type="ORF">Scaly_2534200</name>
</gene>
<evidence type="ECO:0000256" key="1">
    <source>
        <dbReference type="SAM" id="MobiDB-lite"/>
    </source>
</evidence>
<dbReference type="EMBL" id="JACGWM010000016">
    <property type="protein sequence ID" value="KAL0322378.1"/>
    <property type="molecule type" value="Genomic_DNA"/>
</dbReference>
<feature type="compositionally biased region" description="Acidic residues" evidence="1">
    <location>
        <begin position="52"/>
        <end position="64"/>
    </location>
</feature>
<reference evidence="3" key="2">
    <citation type="journal article" date="2024" name="Plant">
        <title>Genomic evolution and insights into agronomic trait innovations of Sesamum species.</title>
        <authorList>
            <person name="Miao H."/>
            <person name="Wang L."/>
            <person name="Qu L."/>
            <person name="Liu H."/>
            <person name="Sun Y."/>
            <person name="Le M."/>
            <person name="Wang Q."/>
            <person name="Wei S."/>
            <person name="Zheng Y."/>
            <person name="Lin W."/>
            <person name="Duan Y."/>
            <person name="Cao H."/>
            <person name="Xiong S."/>
            <person name="Wang X."/>
            <person name="Wei L."/>
            <person name="Li C."/>
            <person name="Ma Q."/>
            <person name="Ju M."/>
            <person name="Zhao R."/>
            <person name="Li G."/>
            <person name="Mu C."/>
            <person name="Tian Q."/>
            <person name="Mei H."/>
            <person name="Zhang T."/>
            <person name="Gao T."/>
            <person name="Zhang H."/>
        </authorList>
    </citation>
    <scope>NUCLEOTIDE SEQUENCE</scope>
    <source>
        <strain evidence="3">KEN8</strain>
    </source>
</reference>